<gene>
    <name evidence="1" type="ORF">VitviT2T_028360</name>
</gene>
<organism evidence="1 2">
    <name type="scientific">Vitis vinifera</name>
    <name type="common">Grape</name>
    <dbReference type="NCBI Taxonomy" id="29760"/>
    <lineage>
        <taxon>Eukaryota</taxon>
        <taxon>Viridiplantae</taxon>
        <taxon>Streptophyta</taxon>
        <taxon>Embryophyta</taxon>
        <taxon>Tracheophyta</taxon>
        <taxon>Spermatophyta</taxon>
        <taxon>Magnoliopsida</taxon>
        <taxon>eudicotyledons</taxon>
        <taxon>Gunneridae</taxon>
        <taxon>Pentapetalae</taxon>
        <taxon>rosids</taxon>
        <taxon>Vitales</taxon>
        <taxon>Vitaceae</taxon>
        <taxon>Viteae</taxon>
        <taxon>Vitis</taxon>
    </lineage>
</organism>
<evidence type="ECO:0000313" key="1">
    <source>
        <dbReference type="EMBL" id="WKA10806.1"/>
    </source>
</evidence>
<dbReference type="Proteomes" id="UP001227230">
    <property type="component" value="Chromosome 18"/>
</dbReference>
<sequence>MFLMRFTLELPNRVLQHFILSQSMRDSLEFMKLSPIAQSQNIPLIEFLTLPITVSGEGDGSTTEATENELNTVRSFTDHNYENDTKNARLVPEPAENLI</sequence>
<dbReference type="EMBL" id="CP126665">
    <property type="protein sequence ID" value="WKA10806.1"/>
    <property type="molecule type" value="Genomic_DNA"/>
</dbReference>
<proteinExistence type="predicted"/>
<protein>
    <submittedName>
        <fullName evidence="1">Uncharacterized protein</fullName>
    </submittedName>
</protein>
<name>A0ABY9DUI1_VITVI</name>
<accession>A0ABY9DUI1</accession>
<reference evidence="1 2" key="1">
    <citation type="journal article" date="2023" name="Hortic Res">
        <title>The complete reference genome for grapevine (Vitis vinifera L.) genetics and breeding.</title>
        <authorList>
            <person name="Shi X."/>
            <person name="Cao S."/>
            <person name="Wang X."/>
            <person name="Huang S."/>
            <person name="Wang Y."/>
            <person name="Liu Z."/>
            <person name="Liu W."/>
            <person name="Leng X."/>
            <person name="Peng Y."/>
            <person name="Wang N."/>
            <person name="Wang Y."/>
            <person name="Ma Z."/>
            <person name="Xu X."/>
            <person name="Zhang F."/>
            <person name="Xue H."/>
            <person name="Zhong H."/>
            <person name="Wang Y."/>
            <person name="Zhang K."/>
            <person name="Velt A."/>
            <person name="Avia K."/>
            <person name="Holtgrawe D."/>
            <person name="Grimplet J."/>
            <person name="Matus J.T."/>
            <person name="Ware D."/>
            <person name="Wu X."/>
            <person name="Wang H."/>
            <person name="Liu C."/>
            <person name="Fang Y."/>
            <person name="Rustenholz C."/>
            <person name="Cheng Z."/>
            <person name="Xiao H."/>
            <person name="Zhou Y."/>
        </authorList>
    </citation>
    <scope>NUCLEOTIDE SEQUENCE [LARGE SCALE GENOMIC DNA]</scope>
    <source>
        <strain evidence="2">cv. Pinot noir / PN40024</strain>
        <tissue evidence="1">Leaf</tissue>
    </source>
</reference>
<evidence type="ECO:0000313" key="2">
    <source>
        <dbReference type="Proteomes" id="UP001227230"/>
    </source>
</evidence>
<keyword evidence="2" id="KW-1185">Reference proteome</keyword>